<comment type="caution">
    <text evidence="1">The sequence shown here is derived from an EMBL/GenBank/DDBJ whole genome shotgun (WGS) entry which is preliminary data.</text>
</comment>
<keyword evidence="2" id="KW-1185">Reference proteome</keyword>
<sequence>MPFPRSQNTSTTRRPILRFDLTSISIDGKPNAYKKPQLVLKPQLELAPRRPYTGSRPRVPVWRYFLMVHVKDKADELVKLDLDAFKPTPADGDAAVHYSIACCFSEHSLLFQYPKNKENVPATLGITVQNAADFETILQEFNSLGIRMDEEEGSQGHGLMSGPTIFGSWAPLGQTLGPIHGPSGHLGTFESTGPRLTTGAISQAQYSSYPERHLYGYLQRPPSQPSGPPADLQTGPRPWSPASVPSRPATTLGVPGILGEGIYKLSKVGPVFSSGPRGRRTTTPLERQGHGLYTVSKHFDKTLNKADILHATRGRYLGRGLSSSFPGELSPRQARSPSLGDPRTEDQGKPRQAEQMWQSPGRMSSVLNRVPVNTQHQPGLRRLRTTNHVLGTNPSAGFNGNQGNPLLFNVPEDKTRHWYSQPEPASKGTDDSFLFSSSPTLFERPTEDETKDDWLIRASQIQHQGLCEASKIWDEFMDRASREVAAAEPSRDLSDVLSKFEDEFTRRWEEVVAATAQNMRRI</sequence>
<evidence type="ECO:0000313" key="1">
    <source>
        <dbReference type="EMBL" id="KAH6640480.1"/>
    </source>
</evidence>
<dbReference type="EMBL" id="JAGIZQ010000002">
    <property type="protein sequence ID" value="KAH6640480.1"/>
    <property type="molecule type" value="Genomic_DNA"/>
</dbReference>
<name>A0ACB7PG37_9PEZI</name>
<reference evidence="1 2" key="1">
    <citation type="journal article" date="2021" name="Nat. Commun.">
        <title>Genetic determinants of endophytism in the Arabidopsis root mycobiome.</title>
        <authorList>
            <person name="Mesny F."/>
            <person name="Miyauchi S."/>
            <person name="Thiergart T."/>
            <person name="Pickel B."/>
            <person name="Atanasova L."/>
            <person name="Karlsson M."/>
            <person name="Huettel B."/>
            <person name="Barry K.W."/>
            <person name="Haridas S."/>
            <person name="Chen C."/>
            <person name="Bauer D."/>
            <person name="Andreopoulos W."/>
            <person name="Pangilinan J."/>
            <person name="LaButti K."/>
            <person name="Riley R."/>
            <person name="Lipzen A."/>
            <person name="Clum A."/>
            <person name="Drula E."/>
            <person name="Henrissat B."/>
            <person name="Kohler A."/>
            <person name="Grigoriev I.V."/>
            <person name="Martin F.M."/>
            <person name="Hacquard S."/>
        </authorList>
    </citation>
    <scope>NUCLEOTIDE SEQUENCE [LARGE SCALE GENOMIC DNA]</scope>
    <source>
        <strain evidence="1 2">MPI-SDFR-AT-0079</strain>
    </source>
</reference>
<accession>A0ACB7PG37</accession>
<dbReference type="Proteomes" id="UP000724584">
    <property type="component" value="Unassembled WGS sequence"/>
</dbReference>
<protein>
    <submittedName>
        <fullName evidence="1">Uncharacterized protein</fullName>
    </submittedName>
</protein>
<evidence type="ECO:0000313" key="2">
    <source>
        <dbReference type="Proteomes" id="UP000724584"/>
    </source>
</evidence>
<organism evidence="1 2">
    <name type="scientific">Chaetomium tenue</name>
    <dbReference type="NCBI Taxonomy" id="1854479"/>
    <lineage>
        <taxon>Eukaryota</taxon>
        <taxon>Fungi</taxon>
        <taxon>Dikarya</taxon>
        <taxon>Ascomycota</taxon>
        <taxon>Pezizomycotina</taxon>
        <taxon>Sordariomycetes</taxon>
        <taxon>Sordariomycetidae</taxon>
        <taxon>Sordariales</taxon>
        <taxon>Chaetomiaceae</taxon>
        <taxon>Chaetomium</taxon>
    </lineage>
</organism>
<proteinExistence type="predicted"/>
<gene>
    <name evidence="1" type="ORF">F5144DRAFT_544664</name>
</gene>